<name>A0A512PIN9_9CELL</name>
<dbReference type="Proteomes" id="UP000321798">
    <property type="component" value="Unassembled WGS sequence"/>
</dbReference>
<evidence type="ECO:0000313" key="2">
    <source>
        <dbReference type="Proteomes" id="UP000321798"/>
    </source>
</evidence>
<gene>
    <name evidence="1" type="ORF">CSO01_37790</name>
</gene>
<accession>A0A512PIN9</accession>
<dbReference type="InterPro" id="IPR054206">
    <property type="entry name" value="DUF6912"/>
</dbReference>
<dbReference type="EMBL" id="BKAL01000021">
    <property type="protein sequence ID" value="GEP71064.1"/>
    <property type="molecule type" value="Genomic_DNA"/>
</dbReference>
<dbReference type="Pfam" id="PF21853">
    <property type="entry name" value="DUF6912"/>
    <property type="match status" value="1"/>
</dbReference>
<organism evidence="1 2">
    <name type="scientific">Cellulomonas soli</name>
    <dbReference type="NCBI Taxonomy" id="931535"/>
    <lineage>
        <taxon>Bacteria</taxon>
        <taxon>Bacillati</taxon>
        <taxon>Actinomycetota</taxon>
        <taxon>Actinomycetes</taxon>
        <taxon>Micrococcales</taxon>
        <taxon>Cellulomonadaceae</taxon>
        <taxon>Cellulomonas</taxon>
    </lineage>
</organism>
<protein>
    <submittedName>
        <fullName evidence="1">Uncharacterized protein</fullName>
    </submittedName>
</protein>
<sequence length="153" mass="16100">MRIYLPATLDELDTRTSLGTRRAHAVTPSLRAALPEEDEEGLEFAAQLAAADDSLLLVAAAPHAPQLRLVVSADVPDVLLGEPDETAGPFVAASAVQLLGVVPRGWVACVHVDEPSASADVADALTGDEAAVERLGERDLLWYDVSEIGAIPR</sequence>
<proteinExistence type="predicted"/>
<dbReference type="OrthoDB" id="3253180at2"/>
<evidence type="ECO:0000313" key="1">
    <source>
        <dbReference type="EMBL" id="GEP71064.1"/>
    </source>
</evidence>
<dbReference type="RefSeq" id="WP_146954823.1">
    <property type="nucleotide sequence ID" value="NZ_BAABBJ010000011.1"/>
</dbReference>
<reference evidence="1 2" key="1">
    <citation type="submission" date="2019-07" db="EMBL/GenBank/DDBJ databases">
        <title>Whole genome shotgun sequence of Cellulomonas soli NBRC 109434.</title>
        <authorList>
            <person name="Hosoyama A."/>
            <person name="Uohara A."/>
            <person name="Ohji S."/>
            <person name="Ichikawa N."/>
        </authorList>
    </citation>
    <scope>NUCLEOTIDE SEQUENCE [LARGE SCALE GENOMIC DNA]</scope>
    <source>
        <strain evidence="1 2">NBRC 109434</strain>
    </source>
</reference>
<keyword evidence="2" id="KW-1185">Reference proteome</keyword>
<dbReference type="AlphaFoldDB" id="A0A512PIN9"/>
<comment type="caution">
    <text evidence="1">The sequence shown here is derived from an EMBL/GenBank/DDBJ whole genome shotgun (WGS) entry which is preliminary data.</text>
</comment>